<comment type="caution">
    <text evidence="1">The sequence shown here is derived from an EMBL/GenBank/DDBJ whole genome shotgun (WGS) entry which is preliminary data.</text>
</comment>
<evidence type="ECO:0000313" key="3">
    <source>
        <dbReference type="Proteomes" id="UP000789738"/>
    </source>
</evidence>
<gene>
    <name evidence="2" type="ORF">CNEO2_200016</name>
    <name evidence="1" type="ORF">CNEO_45112</name>
</gene>
<evidence type="ECO:0000313" key="2">
    <source>
        <dbReference type="EMBL" id="CAI3567122.1"/>
    </source>
</evidence>
<name>A0AA86MTH8_9CLOT</name>
<organism evidence="1 3">
    <name type="scientific">Clostridium neonatale</name>
    <dbReference type="NCBI Taxonomy" id="137838"/>
    <lineage>
        <taxon>Bacteria</taxon>
        <taxon>Bacillati</taxon>
        <taxon>Bacillota</taxon>
        <taxon>Clostridia</taxon>
        <taxon>Eubacteriales</taxon>
        <taxon>Clostridiaceae</taxon>
        <taxon>Clostridium</taxon>
    </lineage>
</organism>
<reference evidence="1" key="1">
    <citation type="submission" date="2021-10" db="EMBL/GenBank/DDBJ databases">
        <authorList>
            <person name="Mesa V."/>
        </authorList>
    </citation>
    <scope>NUCLEOTIDE SEQUENCE</scope>
    <source>
        <strain evidence="1">CC3_PB</strain>
    </source>
</reference>
<dbReference type="Proteomes" id="UP000789738">
    <property type="component" value="Unassembled WGS sequence"/>
</dbReference>
<proteinExistence type="predicted"/>
<dbReference type="Proteomes" id="UP001189143">
    <property type="component" value="Unassembled WGS sequence"/>
</dbReference>
<dbReference type="EMBL" id="CAKJVE010000004">
    <property type="protein sequence ID" value="CAG9711136.1"/>
    <property type="molecule type" value="Genomic_DNA"/>
</dbReference>
<dbReference type="EMBL" id="CAMTCP010000122">
    <property type="protein sequence ID" value="CAI3567122.1"/>
    <property type="molecule type" value="Genomic_DNA"/>
</dbReference>
<dbReference type="AlphaFoldDB" id="A0AA86MTH8"/>
<reference evidence="2" key="2">
    <citation type="submission" date="2022-10" db="EMBL/GenBank/DDBJ databases">
        <authorList>
            <person name="Aires J."/>
            <person name="Mesa V."/>
        </authorList>
    </citation>
    <scope>NUCLEOTIDE SEQUENCE</scope>
    <source>
        <strain evidence="2">Clostridium neonatale JD116</strain>
    </source>
</reference>
<protein>
    <submittedName>
        <fullName evidence="1">Uncharacterized protein</fullName>
    </submittedName>
</protein>
<evidence type="ECO:0000313" key="1">
    <source>
        <dbReference type="EMBL" id="CAG9711136.1"/>
    </source>
</evidence>
<accession>A0AA86MTH8</accession>
<sequence>MLIYSVKVYILRIKRGEATFLLNLVNEIIFHRNSSYAS</sequence>